<dbReference type="PANTHER" id="PTHR36451:SF1">
    <property type="entry name" value="OMEGA-HYDROXY-BETA-DIHYDROMENAQUINONE-9 SULFOTRANSFERASE STF3"/>
    <property type="match status" value="1"/>
</dbReference>
<dbReference type="InterPro" id="IPR052736">
    <property type="entry name" value="Stf3_sulfotransferase"/>
</dbReference>
<dbReference type="RefSeq" id="WP_069441084.1">
    <property type="nucleotide sequence ID" value="NZ_LPWF01000014.1"/>
</dbReference>
<dbReference type="STRING" id="1774969.AUC69_07765"/>
<accession>A0A1E3W3E9</accession>
<dbReference type="PANTHER" id="PTHR36451">
    <property type="entry name" value="PAPS-DEPENDENT SULFOTRANSFERASE STF3"/>
    <property type="match status" value="1"/>
</dbReference>
<dbReference type="AlphaFoldDB" id="A0A1E3W3E9"/>
<comment type="caution">
    <text evidence="2">The sequence shown here is derived from an EMBL/GenBank/DDBJ whole genome shotgun (WGS) entry which is preliminary data.</text>
</comment>
<reference evidence="2 3" key="1">
    <citation type="journal article" date="2016" name="Environ. Microbiol.">
        <title>New Methyloceanibacter diversity from North Sea sediments includes methanotroph containing solely the soluble methane monooxygenase.</title>
        <authorList>
            <person name="Vekeman B."/>
            <person name="Kerckhof F.M."/>
            <person name="Cremers G."/>
            <person name="de Vos P."/>
            <person name="Vandamme P."/>
            <person name="Boon N."/>
            <person name="Op den Camp H.J."/>
            <person name="Heylen K."/>
        </authorList>
    </citation>
    <scope>NUCLEOTIDE SEQUENCE [LARGE SCALE GENOMIC DNA]</scope>
    <source>
        <strain evidence="2 3">R-67175</strain>
    </source>
</reference>
<sequence length="432" mass="50712">MPDYEVLPPDEDGQPSRRRRKKPKMPALTIERYGGRLLYVWFGMRFSTLIRLFWRGRFSFTLNCIPDTLALFLWVPWNTPLRWISEWKYGKQADALPLDQPPIFVIGHWRSGTTLLHDLFSEDPNLAYPTTYECFFPHHFLLTEGTLDHVFKVLLPKRRPQDDVPVGFDRPQEEEFAMIMLGEGSPYNTMAWPRRGPAETEYLDFKGLPEKKKQSWARAFMWFYRRLKLKHGKTLVMKTPGNAARLKVLTKLFPEARFVFIARNPLDVFPSTVKLWRALYSTQGLHNPPNLEPWLDDYVLDTFQRFTQAYEEDRHLIAEDRLVEIRYEDLVKDPIASMRDIYQRLDLPKFDEAEGPMRAILSDRSDHRVSSYRLPQPIAKKIADRLGPFIDRYGYRDAVDAVLKNETPARRARDRAVLARTWGAGPARLTPR</sequence>
<gene>
    <name evidence="2" type="ORF">AUC69_07765</name>
</gene>
<feature type="region of interest" description="Disordered" evidence="1">
    <location>
        <begin position="1"/>
        <end position="23"/>
    </location>
</feature>
<name>A0A1E3W3E9_9HYPH</name>
<evidence type="ECO:0000313" key="3">
    <source>
        <dbReference type="Proteomes" id="UP000094472"/>
    </source>
</evidence>
<dbReference type="Pfam" id="PF13469">
    <property type="entry name" value="Sulfotransfer_3"/>
    <property type="match status" value="1"/>
</dbReference>
<dbReference type="InterPro" id="IPR027417">
    <property type="entry name" value="P-loop_NTPase"/>
</dbReference>
<protein>
    <recommendedName>
        <fullName evidence="4">Sulfotransferase</fullName>
    </recommendedName>
</protein>
<dbReference type="EMBL" id="LPWF01000014">
    <property type="protein sequence ID" value="ODS00294.1"/>
    <property type="molecule type" value="Genomic_DNA"/>
</dbReference>
<dbReference type="Gene3D" id="3.40.50.300">
    <property type="entry name" value="P-loop containing nucleotide triphosphate hydrolases"/>
    <property type="match status" value="1"/>
</dbReference>
<evidence type="ECO:0008006" key="4">
    <source>
        <dbReference type="Google" id="ProtNLM"/>
    </source>
</evidence>
<proteinExistence type="predicted"/>
<keyword evidence="3" id="KW-1185">Reference proteome</keyword>
<dbReference type="Proteomes" id="UP000094472">
    <property type="component" value="Unassembled WGS sequence"/>
</dbReference>
<evidence type="ECO:0000256" key="1">
    <source>
        <dbReference type="SAM" id="MobiDB-lite"/>
    </source>
</evidence>
<organism evidence="2 3">
    <name type="scientific">Methyloceanibacter superfactus</name>
    <dbReference type="NCBI Taxonomy" id="1774969"/>
    <lineage>
        <taxon>Bacteria</taxon>
        <taxon>Pseudomonadati</taxon>
        <taxon>Pseudomonadota</taxon>
        <taxon>Alphaproteobacteria</taxon>
        <taxon>Hyphomicrobiales</taxon>
        <taxon>Hyphomicrobiaceae</taxon>
        <taxon>Methyloceanibacter</taxon>
    </lineage>
</organism>
<evidence type="ECO:0000313" key="2">
    <source>
        <dbReference type="EMBL" id="ODS00294.1"/>
    </source>
</evidence>
<dbReference type="SUPFAM" id="SSF52540">
    <property type="entry name" value="P-loop containing nucleoside triphosphate hydrolases"/>
    <property type="match status" value="1"/>
</dbReference>
<dbReference type="OrthoDB" id="9777890at2"/>